<feature type="transmembrane region" description="Helical" evidence="1">
    <location>
        <begin position="244"/>
        <end position="263"/>
    </location>
</feature>
<feature type="transmembrane region" description="Helical" evidence="1">
    <location>
        <begin position="185"/>
        <end position="201"/>
    </location>
</feature>
<evidence type="ECO:0000313" key="2">
    <source>
        <dbReference type="EMBL" id="MDH6214851.1"/>
    </source>
</evidence>
<sequence length="485" mass="51185">MNARVPRIDFNAHVPRIDFNFRVLRIELRRSVALWAGGVILTSALAFLYVLHGSWWNGTTAWTAQWTSLAMWTRSLLFYLWPLAVGFGALQGLRDHRSKMVELLTSTPRPARHRAAVPAGATAITLASAYALIVAVGGVQVPANTEYTHLSWLPISLVGALFLVAGAVLGMGAGRALPSALTPPLLAMGAFVFTALMHMSLGRTTAIDPATSIGSSEPNRLSLLSPGVEEVRNVLVTLSAPVHIGQTIWVLGMAATGFALLVAATARTRLIALTPVLAGAALALLVLPSDPRRMYVVDEAAAKSVCDGPVCVATAHQDRLAELAGPGKKALSLLHGALGGDRAPVSVRENTAVQADGSTPKWSRTTVLFGFDDAVVADAKGEEQLTWALLAKGLVPGCTPVGWSGFGGDEYAQAVAVGWVLGDLKPLPGTPASMRGEIVAQTRPVWKELKALPWSEQLSRINAMRAAALSCKGDPFDVLSGKAAR</sequence>
<evidence type="ECO:0000256" key="1">
    <source>
        <dbReference type="SAM" id="Phobius"/>
    </source>
</evidence>
<dbReference type="EMBL" id="JARXVH010000003">
    <property type="protein sequence ID" value="MDH6214851.1"/>
    <property type="molecule type" value="Genomic_DNA"/>
</dbReference>
<feature type="transmembrane region" description="Helical" evidence="1">
    <location>
        <begin position="76"/>
        <end position="94"/>
    </location>
</feature>
<keyword evidence="3" id="KW-1185">Reference proteome</keyword>
<name>A0ABT6LEV4_9ACTN</name>
<dbReference type="RefSeq" id="WP_432423048.1">
    <property type="nucleotide sequence ID" value="NZ_JARXVH010000003.1"/>
</dbReference>
<feature type="transmembrane region" description="Helical" evidence="1">
    <location>
        <begin position="270"/>
        <end position="287"/>
    </location>
</feature>
<feature type="transmembrane region" description="Helical" evidence="1">
    <location>
        <begin position="32"/>
        <end position="56"/>
    </location>
</feature>
<feature type="transmembrane region" description="Helical" evidence="1">
    <location>
        <begin position="115"/>
        <end position="139"/>
    </location>
</feature>
<protein>
    <recommendedName>
        <fullName evidence="4">Integral membrane protein</fullName>
    </recommendedName>
</protein>
<keyword evidence="1" id="KW-0812">Transmembrane</keyword>
<organism evidence="2 3">
    <name type="scientific">Streptomyces pseudovenezuelae</name>
    <dbReference type="NCBI Taxonomy" id="67350"/>
    <lineage>
        <taxon>Bacteria</taxon>
        <taxon>Bacillati</taxon>
        <taxon>Actinomycetota</taxon>
        <taxon>Actinomycetes</taxon>
        <taxon>Kitasatosporales</taxon>
        <taxon>Streptomycetaceae</taxon>
        <taxon>Streptomyces</taxon>
        <taxon>Streptomyces aurantiacus group</taxon>
    </lineage>
</organism>
<feature type="transmembrane region" description="Helical" evidence="1">
    <location>
        <begin position="151"/>
        <end position="173"/>
    </location>
</feature>
<evidence type="ECO:0008006" key="4">
    <source>
        <dbReference type="Google" id="ProtNLM"/>
    </source>
</evidence>
<accession>A0ABT6LEV4</accession>
<gene>
    <name evidence="2" type="ORF">M2283_002134</name>
</gene>
<reference evidence="2 3" key="1">
    <citation type="submission" date="2023-04" db="EMBL/GenBank/DDBJ databases">
        <title>Forest soil microbial communities from Buena Vista Peninsula, Colon Province, Panama.</title>
        <authorList>
            <person name="Bouskill N."/>
        </authorList>
    </citation>
    <scope>NUCLEOTIDE SEQUENCE [LARGE SCALE GENOMIC DNA]</scope>
    <source>
        <strain evidence="2 3">GGS1</strain>
    </source>
</reference>
<proteinExistence type="predicted"/>
<keyword evidence="1" id="KW-0472">Membrane</keyword>
<evidence type="ECO:0000313" key="3">
    <source>
        <dbReference type="Proteomes" id="UP001160499"/>
    </source>
</evidence>
<dbReference type="Proteomes" id="UP001160499">
    <property type="component" value="Unassembled WGS sequence"/>
</dbReference>
<comment type="caution">
    <text evidence="2">The sequence shown here is derived from an EMBL/GenBank/DDBJ whole genome shotgun (WGS) entry which is preliminary data.</text>
</comment>
<keyword evidence="1" id="KW-1133">Transmembrane helix</keyword>